<reference evidence="2" key="1">
    <citation type="submission" date="2021-06" db="EMBL/GenBank/DDBJ databases">
        <title>Comparative genomics, transcriptomics and evolutionary studies reveal genomic signatures of adaptation to plant cell wall in hemibiotrophic fungi.</title>
        <authorList>
            <consortium name="DOE Joint Genome Institute"/>
            <person name="Baroncelli R."/>
            <person name="Diaz J.F."/>
            <person name="Benocci T."/>
            <person name="Peng M."/>
            <person name="Battaglia E."/>
            <person name="Haridas S."/>
            <person name="Andreopoulos W."/>
            <person name="Labutti K."/>
            <person name="Pangilinan J."/>
            <person name="Floch G.L."/>
            <person name="Makela M.R."/>
            <person name="Henrissat B."/>
            <person name="Grigoriev I.V."/>
            <person name="Crouch J.A."/>
            <person name="De Vries R.P."/>
            <person name="Sukno S.A."/>
            <person name="Thon M.R."/>
        </authorList>
    </citation>
    <scope>NUCLEOTIDE SEQUENCE</scope>
    <source>
        <strain evidence="2">MAFF235873</strain>
    </source>
</reference>
<dbReference type="GO" id="GO:0008168">
    <property type="term" value="F:methyltransferase activity"/>
    <property type="evidence" value="ECO:0007669"/>
    <property type="project" value="InterPro"/>
</dbReference>
<sequence>MARFDDGSHVGQSSDLSEAIASLNLSSPEPNLDHQALERPWGVILQYLTENVEEFSRLSVLRKKGWENPAGDTFFRKQRDTADNANEKTRQAFFNIMMGIAQHLHSYTKTLKIKNPGPGRQRILDMCMAPGGFLSVALEKNPDAHALCFSLPVSQGGHTVLLQPNPNVELRYMDITMLAEDMGVVGIPAGHPDADNFVPRQLQSDDLFHLVFCDGQVLRPHEKFRASYREQCEARRLTATQLALGLEHLRPGGTMIVLLHKVEAWDTVLQLREFSRFSHVRLFKPDRAHAKRSSFYMIARNVRSQSAEALAAIGSWKEVWRAATFDLLDEKPPGHWRAEGPDPHDVIEDFGDELVRLGTQVWKIQADALEQSTFIKGYKA</sequence>
<proteinExistence type="predicted"/>
<evidence type="ECO:0000313" key="2">
    <source>
        <dbReference type="EMBL" id="KAK2025107.1"/>
    </source>
</evidence>
<protein>
    <recommendedName>
        <fullName evidence="1">Ribosomal RNA methyltransferase FtsJ domain-containing protein</fullName>
    </recommendedName>
</protein>
<keyword evidence="3" id="KW-1185">Reference proteome</keyword>
<dbReference type="AlphaFoldDB" id="A0AAD9LY29"/>
<evidence type="ECO:0000313" key="3">
    <source>
        <dbReference type="Proteomes" id="UP001232148"/>
    </source>
</evidence>
<dbReference type="Gene3D" id="3.40.50.150">
    <property type="entry name" value="Vaccinia Virus protein VP39"/>
    <property type="match status" value="1"/>
</dbReference>
<dbReference type="SUPFAM" id="SSF53335">
    <property type="entry name" value="S-adenosyl-L-methionine-dependent methyltransferases"/>
    <property type="match status" value="1"/>
</dbReference>
<dbReference type="Proteomes" id="UP001232148">
    <property type="component" value="Unassembled WGS sequence"/>
</dbReference>
<dbReference type="EMBL" id="MU842945">
    <property type="protein sequence ID" value="KAK2025107.1"/>
    <property type="molecule type" value="Genomic_DNA"/>
</dbReference>
<dbReference type="InterPro" id="IPR002877">
    <property type="entry name" value="RNA_MeTrfase_FtsJ_dom"/>
</dbReference>
<dbReference type="GO" id="GO:0032259">
    <property type="term" value="P:methylation"/>
    <property type="evidence" value="ECO:0007669"/>
    <property type="project" value="InterPro"/>
</dbReference>
<name>A0AAD9LY29_9PEZI</name>
<gene>
    <name evidence="2" type="ORF">LX32DRAFT_597381</name>
</gene>
<accession>A0AAD9LY29</accession>
<organism evidence="2 3">
    <name type="scientific">Colletotrichum zoysiae</name>
    <dbReference type="NCBI Taxonomy" id="1216348"/>
    <lineage>
        <taxon>Eukaryota</taxon>
        <taxon>Fungi</taxon>
        <taxon>Dikarya</taxon>
        <taxon>Ascomycota</taxon>
        <taxon>Pezizomycotina</taxon>
        <taxon>Sordariomycetes</taxon>
        <taxon>Hypocreomycetidae</taxon>
        <taxon>Glomerellales</taxon>
        <taxon>Glomerellaceae</taxon>
        <taxon>Colletotrichum</taxon>
        <taxon>Colletotrichum graminicola species complex</taxon>
    </lineage>
</organism>
<feature type="domain" description="Ribosomal RNA methyltransferase FtsJ" evidence="1">
    <location>
        <begin position="121"/>
        <end position="301"/>
    </location>
</feature>
<comment type="caution">
    <text evidence="2">The sequence shown here is derived from an EMBL/GenBank/DDBJ whole genome shotgun (WGS) entry which is preliminary data.</text>
</comment>
<evidence type="ECO:0000259" key="1">
    <source>
        <dbReference type="Pfam" id="PF01728"/>
    </source>
</evidence>
<dbReference type="InterPro" id="IPR029063">
    <property type="entry name" value="SAM-dependent_MTases_sf"/>
</dbReference>
<dbReference type="Pfam" id="PF01728">
    <property type="entry name" value="FtsJ"/>
    <property type="match status" value="1"/>
</dbReference>